<reference evidence="2" key="1">
    <citation type="journal article" date="2019" name="Int. J. Syst. Evol. Microbiol.">
        <title>The Global Catalogue of Microorganisms (GCM) 10K type strain sequencing project: providing services to taxonomists for standard genome sequencing and annotation.</title>
        <authorList>
            <consortium name="The Broad Institute Genomics Platform"/>
            <consortium name="The Broad Institute Genome Sequencing Center for Infectious Disease"/>
            <person name="Wu L."/>
            <person name="Ma J."/>
        </authorList>
    </citation>
    <scope>NUCLEOTIDE SEQUENCE [LARGE SCALE GENOMIC DNA]</scope>
    <source>
        <strain evidence="2">CCUG 60022</strain>
    </source>
</reference>
<accession>A0ABW2Z3J4</accession>
<dbReference type="Proteomes" id="UP001597032">
    <property type="component" value="Unassembled WGS sequence"/>
</dbReference>
<protein>
    <submittedName>
        <fullName evidence="1">Uncharacterized protein</fullName>
    </submittedName>
</protein>
<organism evidence="1 2">
    <name type="scientific">Lutibacter aestuarii</name>
    <dbReference type="NCBI Taxonomy" id="861111"/>
    <lineage>
        <taxon>Bacteria</taxon>
        <taxon>Pseudomonadati</taxon>
        <taxon>Bacteroidota</taxon>
        <taxon>Flavobacteriia</taxon>
        <taxon>Flavobacteriales</taxon>
        <taxon>Flavobacteriaceae</taxon>
        <taxon>Lutibacter</taxon>
    </lineage>
</organism>
<proteinExistence type="predicted"/>
<name>A0ABW2Z3J4_9FLAO</name>
<comment type="caution">
    <text evidence="1">The sequence shown here is derived from an EMBL/GenBank/DDBJ whole genome shotgun (WGS) entry which is preliminary data.</text>
</comment>
<gene>
    <name evidence="1" type="ORF">ACFQZW_04950</name>
</gene>
<evidence type="ECO:0000313" key="1">
    <source>
        <dbReference type="EMBL" id="MFD0761420.1"/>
    </source>
</evidence>
<evidence type="ECO:0000313" key="2">
    <source>
        <dbReference type="Proteomes" id="UP001597032"/>
    </source>
</evidence>
<dbReference type="RefSeq" id="WP_298262909.1">
    <property type="nucleotide sequence ID" value="NZ_JBHTIC010000006.1"/>
</dbReference>
<dbReference type="EMBL" id="JBHTIC010000006">
    <property type="protein sequence ID" value="MFD0761420.1"/>
    <property type="molecule type" value="Genomic_DNA"/>
</dbReference>
<keyword evidence="2" id="KW-1185">Reference proteome</keyword>
<sequence>MLVVGSFLFMAFECQPEAKKCVILHNGHEITISVNALDAHMDHHDDCFIRYVYE</sequence>